<dbReference type="PANTHER" id="PTHR38033">
    <property type="entry name" value="MEMBRANE PROTEIN-RELATED"/>
    <property type="match status" value="1"/>
</dbReference>
<keyword evidence="3" id="KW-1133">Transmembrane helix</keyword>
<dbReference type="CDD" id="cd07185">
    <property type="entry name" value="OmpA_C-like"/>
    <property type="match status" value="1"/>
</dbReference>
<reference evidence="5 6" key="1">
    <citation type="submission" date="2024-07" db="EMBL/GenBank/DDBJ databases">
        <title>Molecular mechanisms and environmental adaptations of flagellar loss and biofilm growth of Rhodanobacter under environmental stress.</title>
        <authorList>
            <person name="Chen M."/>
        </authorList>
    </citation>
    <scope>NUCLEOTIDE SEQUENCE [LARGE SCALE GENOMIC DNA]</scope>
    <source>
        <strain evidence="5 6">RS22</strain>
    </source>
</reference>
<evidence type="ECO:0000313" key="6">
    <source>
        <dbReference type="Proteomes" id="UP001562159"/>
    </source>
</evidence>
<dbReference type="Gene3D" id="1.25.40.590">
    <property type="entry name" value="Type IV / VI secretion system, DotU"/>
    <property type="match status" value="1"/>
</dbReference>
<feature type="region of interest" description="Disordered" evidence="2">
    <location>
        <begin position="1"/>
        <end position="34"/>
    </location>
</feature>
<dbReference type="Pfam" id="PF09850">
    <property type="entry name" value="DotU"/>
    <property type="match status" value="1"/>
</dbReference>
<name>A0ABV4AWB1_9GAMM</name>
<feature type="compositionally biased region" description="Low complexity" evidence="2">
    <location>
        <begin position="16"/>
        <end position="26"/>
    </location>
</feature>
<dbReference type="PROSITE" id="PS51123">
    <property type="entry name" value="OMPA_2"/>
    <property type="match status" value="1"/>
</dbReference>
<feature type="domain" description="OmpA-like" evidence="4">
    <location>
        <begin position="329"/>
        <end position="450"/>
    </location>
</feature>
<dbReference type="Gene3D" id="3.30.1330.60">
    <property type="entry name" value="OmpA-like domain"/>
    <property type="match status" value="1"/>
</dbReference>
<evidence type="ECO:0000256" key="3">
    <source>
        <dbReference type="SAM" id="Phobius"/>
    </source>
</evidence>
<evidence type="ECO:0000259" key="4">
    <source>
        <dbReference type="PROSITE" id="PS51123"/>
    </source>
</evidence>
<dbReference type="NCBIfam" id="NF038228">
    <property type="entry name" value="IcmH_DotU_IVB"/>
    <property type="match status" value="1"/>
</dbReference>
<evidence type="ECO:0000313" key="5">
    <source>
        <dbReference type="EMBL" id="MEY2183801.1"/>
    </source>
</evidence>
<dbReference type="InterPro" id="IPR036737">
    <property type="entry name" value="OmpA-like_sf"/>
</dbReference>
<evidence type="ECO:0000256" key="2">
    <source>
        <dbReference type="SAM" id="MobiDB-lite"/>
    </source>
</evidence>
<dbReference type="InterPro" id="IPR017732">
    <property type="entry name" value="T4/T6SS_DotU"/>
</dbReference>
<dbReference type="InterPro" id="IPR006665">
    <property type="entry name" value="OmpA-like"/>
</dbReference>
<keyword evidence="1 3" id="KW-0472">Membrane</keyword>
<feature type="transmembrane region" description="Helical" evidence="3">
    <location>
        <begin position="242"/>
        <end position="266"/>
    </location>
</feature>
<feature type="region of interest" description="Disordered" evidence="2">
    <location>
        <begin position="412"/>
        <end position="433"/>
    </location>
</feature>
<dbReference type="EMBL" id="JBGBPY010000001">
    <property type="protein sequence ID" value="MEY2183801.1"/>
    <property type="molecule type" value="Genomic_DNA"/>
</dbReference>
<dbReference type="SUPFAM" id="SSF103088">
    <property type="entry name" value="OmpA-like"/>
    <property type="match status" value="1"/>
</dbReference>
<keyword evidence="6" id="KW-1185">Reference proteome</keyword>
<dbReference type="NCBIfam" id="TIGR03349">
    <property type="entry name" value="IV_VI_DotU"/>
    <property type="match status" value="1"/>
</dbReference>
<keyword evidence="3" id="KW-0812">Transmembrane</keyword>
<dbReference type="Proteomes" id="UP001562159">
    <property type="component" value="Unassembled WGS sequence"/>
</dbReference>
<comment type="caution">
    <text evidence="5">The sequence shown here is derived from an EMBL/GenBank/DDBJ whole genome shotgun (WGS) entry which is preliminary data.</text>
</comment>
<sequence>MNTPKGPFDDDPMRDATVVRPRGAAPAPIPAPAPVAPPVAAPAPAPRGVAATPAEISAFLGGGMNPLVQAASPLLLLAVQLRHSATPPDATHLREQAVAQVRKFEAHAQQANIAQQTALAARYVLCTMLDEAVLNAPWGEQSGWAQQTLLVTFHGESYGGAKFFQILERLCADFSRHLDLIELMYICLALGFGGRYLIEAGGRAKLADIQEDLYRRIRAQRAPAAQELAPHWRGIQDKRNPLIRYVPLWVIVAAAACVLLGAYLYFHTRLNTGSAPVSAELAQIGLEGATPPAAQQLDKTNPPPAHPTLKQLLAPEEQAGQLAIVEQGNGRELVRLSATGMFTSGGVDVADTELPLLHKITAALNQVPGRVIVVGHTDDQPIRSLKFKDNFALSAARARAVQQVLGEGLDNPGRLEASGAGDSQPIALPPNLPANRARNRRVELMYIPEG</sequence>
<protein>
    <submittedName>
        <fullName evidence="5">Type IVB secretion system protein IcmH/DotU</fullName>
    </submittedName>
</protein>
<dbReference type="InterPro" id="IPR038522">
    <property type="entry name" value="T4/T6SS_DotU_sf"/>
</dbReference>
<proteinExistence type="predicted"/>
<organism evidence="5 6">
    <name type="scientific">Rhodanobacter humi</name>
    <dbReference type="NCBI Taxonomy" id="1888173"/>
    <lineage>
        <taxon>Bacteria</taxon>
        <taxon>Pseudomonadati</taxon>
        <taxon>Pseudomonadota</taxon>
        <taxon>Gammaproteobacteria</taxon>
        <taxon>Lysobacterales</taxon>
        <taxon>Rhodanobacteraceae</taxon>
        <taxon>Rhodanobacter</taxon>
    </lineage>
</organism>
<dbReference type="Pfam" id="PF00691">
    <property type="entry name" value="OmpA"/>
    <property type="match status" value="1"/>
</dbReference>
<evidence type="ECO:0000256" key="1">
    <source>
        <dbReference type="PROSITE-ProRule" id="PRU00473"/>
    </source>
</evidence>
<gene>
    <name evidence="5" type="primary">icmH</name>
    <name evidence="5" type="ORF">AB7878_15360</name>
</gene>
<accession>A0ABV4AWB1</accession>
<dbReference type="PANTHER" id="PTHR38033:SF1">
    <property type="entry name" value="DOTU FAMILY TYPE IV_VI SECRETION SYSTEM PROTEIN"/>
    <property type="match status" value="1"/>
</dbReference>